<evidence type="ECO:0000256" key="2">
    <source>
        <dbReference type="ARBA" id="ARBA00023125"/>
    </source>
</evidence>
<dbReference type="PANTHER" id="PTHR33164">
    <property type="entry name" value="TRANSCRIPTIONAL REGULATOR, MARR FAMILY"/>
    <property type="match status" value="1"/>
</dbReference>
<comment type="caution">
    <text evidence="5">The sequence shown here is derived from an EMBL/GenBank/DDBJ whole genome shotgun (WGS) entry which is preliminary data.</text>
</comment>
<keyword evidence="3" id="KW-0804">Transcription</keyword>
<accession>A0ABR8NLS8</accession>
<dbReference type="InterPro" id="IPR039422">
    <property type="entry name" value="MarR/SlyA-like"/>
</dbReference>
<evidence type="ECO:0000256" key="3">
    <source>
        <dbReference type="ARBA" id="ARBA00023163"/>
    </source>
</evidence>
<evidence type="ECO:0000256" key="1">
    <source>
        <dbReference type="ARBA" id="ARBA00023015"/>
    </source>
</evidence>
<name>A0ABR8NLS8_9MICO</name>
<sequence>MRDVDDDAMFDFSLAVFRVNGLLTRNGERLTAPAGQSSARWQVLGRAADSPRTVAAMARELGHARQSVQRVADVLAAEGLVVYIDDPADRRARRVAITPDGERALAHIMTRYAHWASRMRTLTDPAVVAQATAVLTAVGDAIESDLEKEET</sequence>
<dbReference type="PROSITE" id="PS01117">
    <property type="entry name" value="HTH_MARR_1"/>
    <property type="match status" value="1"/>
</dbReference>
<evidence type="ECO:0000259" key="4">
    <source>
        <dbReference type="SMART" id="SM00347"/>
    </source>
</evidence>
<dbReference type="SUPFAM" id="SSF46785">
    <property type="entry name" value="Winged helix' DNA-binding domain"/>
    <property type="match status" value="1"/>
</dbReference>
<keyword evidence="2" id="KW-0238">DNA-binding</keyword>
<dbReference type="SMART" id="SM00347">
    <property type="entry name" value="HTH_MARR"/>
    <property type="match status" value="1"/>
</dbReference>
<dbReference type="InterPro" id="IPR023187">
    <property type="entry name" value="Tscrpt_reg_MarR-type_CS"/>
</dbReference>
<dbReference type="PANTHER" id="PTHR33164:SF43">
    <property type="entry name" value="HTH-TYPE TRANSCRIPTIONAL REPRESSOR YETL"/>
    <property type="match status" value="1"/>
</dbReference>
<gene>
    <name evidence="5" type="ORF">IF188_02020</name>
</gene>
<dbReference type="Proteomes" id="UP000598426">
    <property type="component" value="Unassembled WGS sequence"/>
</dbReference>
<feature type="domain" description="HTH marR-type" evidence="4">
    <location>
        <begin position="29"/>
        <end position="127"/>
    </location>
</feature>
<protein>
    <submittedName>
        <fullName evidence="5">MarR family transcriptional regulator</fullName>
    </submittedName>
</protein>
<proteinExistence type="predicted"/>
<keyword evidence="6" id="KW-1185">Reference proteome</keyword>
<dbReference type="InterPro" id="IPR036390">
    <property type="entry name" value="WH_DNA-bd_sf"/>
</dbReference>
<evidence type="ECO:0000313" key="5">
    <source>
        <dbReference type="EMBL" id="MBD3940476.1"/>
    </source>
</evidence>
<dbReference type="Pfam" id="PF12802">
    <property type="entry name" value="MarR_2"/>
    <property type="match status" value="1"/>
</dbReference>
<dbReference type="Gene3D" id="1.10.10.10">
    <property type="entry name" value="Winged helix-like DNA-binding domain superfamily/Winged helix DNA-binding domain"/>
    <property type="match status" value="1"/>
</dbReference>
<keyword evidence="1" id="KW-0805">Transcription regulation</keyword>
<evidence type="ECO:0000313" key="6">
    <source>
        <dbReference type="Proteomes" id="UP000598426"/>
    </source>
</evidence>
<organism evidence="5 6">
    <name type="scientific">Microbacterium helvum</name>
    <dbReference type="NCBI Taxonomy" id="2773713"/>
    <lineage>
        <taxon>Bacteria</taxon>
        <taxon>Bacillati</taxon>
        <taxon>Actinomycetota</taxon>
        <taxon>Actinomycetes</taxon>
        <taxon>Micrococcales</taxon>
        <taxon>Microbacteriaceae</taxon>
        <taxon>Microbacterium</taxon>
    </lineage>
</organism>
<reference evidence="5 6" key="1">
    <citation type="submission" date="2020-09" db="EMBL/GenBank/DDBJ databases">
        <title>Isolation and identification of active actinomycetes.</title>
        <authorList>
            <person name="Li X."/>
        </authorList>
    </citation>
    <scope>NUCLEOTIDE SEQUENCE [LARGE SCALE GENOMIC DNA]</scope>
    <source>
        <strain evidence="5 6">NEAU-LLC</strain>
    </source>
</reference>
<dbReference type="EMBL" id="JACXZS010000001">
    <property type="protein sequence ID" value="MBD3940476.1"/>
    <property type="molecule type" value="Genomic_DNA"/>
</dbReference>
<dbReference type="InterPro" id="IPR000835">
    <property type="entry name" value="HTH_MarR-typ"/>
</dbReference>
<dbReference type="RefSeq" id="WP_191170094.1">
    <property type="nucleotide sequence ID" value="NZ_JACXZS010000001.1"/>
</dbReference>
<dbReference type="InterPro" id="IPR036388">
    <property type="entry name" value="WH-like_DNA-bd_sf"/>
</dbReference>